<accession>A0ABW7CA75</accession>
<keyword evidence="2" id="KW-1133">Transmembrane helix</keyword>
<gene>
    <name evidence="3" type="ORF">VPK24_04185</name>
</gene>
<feature type="transmembrane region" description="Helical" evidence="2">
    <location>
        <begin position="222"/>
        <end position="243"/>
    </location>
</feature>
<feature type="transmembrane region" description="Helical" evidence="2">
    <location>
        <begin position="149"/>
        <end position="170"/>
    </location>
</feature>
<evidence type="ECO:0000256" key="2">
    <source>
        <dbReference type="SAM" id="Phobius"/>
    </source>
</evidence>
<feature type="transmembrane region" description="Helical" evidence="2">
    <location>
        <begin position="196"/>
        <end position="216"/>
    </location>
</feature>
<evidence type="ECO:0000313" key="4">
    <source>
        <dbReference type="Proteomes" id="UP001604335"/>
    </source>
</evidence>
<proteinExistence type="predicted"/>
<comment type="caution">
    <text evidence="3">The sequence shown here is derived from an EMBL/GenBank/DDBJ whole genome shotgun (WGS) entry which is preliminary data.</text>
</comment>
<dbReference type="RefSeq" id="WP_393010874.1">
    <property type="nucleotide sequence ID" value="NZ_JAZAQF010000022.1"/>
</dbReference>
<keyword evidence="2" id="KW-0812">Transmembrane</keyword>
<organism evidence="3 4">
    <name type="scientific">Limnothrix redekei LRLZ20PSL1</name>
    <dbReference type="NCBI Taxonomy" id="3112953"/>
    <lineage>
        <taxon>Bacteria</taxon>
        <taxon>Bacillati</taxon>
        <taxon>Cyanobacteriota</taxon>
        <taxon>Cyanophyceae</taxon>
        <taxon>Pseudanabaenales</taxon>
        <taxon>Pseudanabaenaceae</taxon>
        <taxon>Limnothrix</taxon>
    </lineage>
</organism>
<feature type="region of interest" description="Disordered" evidence="1">
    <location>
        <begin position="107"/>
        <end position="133"/>
    </location>
</feature>
<feature type="compositionally biased region" description="Low complexity" evidence="1">
    <location>
        <begin position="122"/>
        <end position="132"/>
    </location>
</feature>
<keyword evidence="2" id="KW-0472">Membrane</keyword>
<dbReference type="Proteomes" id="UP001604335">
    <property type="component" value="Unassembled WGS sequence"/>
</dbReference>
<name>A0ABW7CA75_9CYAN</name>
<evidence type="ECO:0000256" key="1">
    <source>
        <dbReference type="SAM" id="MobiDB-lite"/>
    </source>
</evidence>
<keyword evidence="4" id="KW-1185">Reference proteome</keyword>
<sequence length="366" mass="39800">MTAQSSVLDLARQGDPMAIARLMNQSLEPAGVQVRTDLVQDCLTVMAAGELGPPDQDFLVDFVRRGMLGLAAPVVRRVVVQGYAPGAAAPSWQMGIDLQEAGTIAPHPLVTQPSSRSRRAGGARSRQPSGRSVVHTVAATDATLSTPRVIGWVSILALAIGATAAARWAISWLGETNIYEVAYVGHFLRSLEILELLNLLVFAVLGMGAGIAAGVLPPPRGQQLTALVLAVAVPGLFAIAPAVRQQAWINRAADHQRITPEQAKIQVERFLSKQVGQSGLWGFYTYSARYPELPLAPDAMREIPTIDRQVKATLANLLRWQTKSIEQLLEGCTWGVRGFYLLLAVLTTLTHFQQGLRYGWRWFGWR</sequence>
<evidence type="ECO:0000313" key="3">
    <source>
        <dbReference type="EMBL" id="MFG3816826.1"/>
    </source>
</evidence>
<protein>
    <submittedName>
        <fullName evidence="3">Uncharacterized protein</fullName>
    </submittedName>
</protein>
<reference evidence="4" key="1">
    <citation type="journal article" date="2024" name="Algal Res.">
        <title>Biochemical, toxicological and genomic investigation of a high-biomass producing Limnothrix strain isolated from Italian shallow drinking water reservoir.</title>
        <authorList>
            <person name="Simonazzi M."/>
            <person name="Shishido T.K."/>
            <person name="Delbaje E."/>
            <person name="Wahlsten M."/>
            <person name="Fewer D.P."/>
            <person name="Sivonen K."/>
            <person name="Pezzolesi L."/>
            <person name="Pistocchi R."/>
        </authorList>
    </citation>
    <scope>NUCLEOTIDE SEQUENCE [LARGE SCALE GENOMIC DNA]</scope>
    <source>
        <strain evidence="4">LRLZ20PSL1</strain>
    </source>
</reference>
<dbReference type="EMBL" id="JAZAQF010000022">
    <property type="protein sequence ID" value="MFG3816826.1"/>
    <property type="molecule type" value="Genomic_DNA"/>
</dbReference>